<sequence length="213" mass="23850">MRQSVRVYASMAGQDSAPPNLPAGEQVRLIALELFVNQGFNGVSVRKLASAIGVQAGSLYNHFDSKQALLYELIEDFEEALLFVLRKQVCRDQDPRRAVRSFVDAYIRFLLANHLGAALTRFEFRSLSPSQQQHIAAVRRRYHDLLGELIREGMRRRLFALGSVVATVHTLISMLDGAPDCPLTDGSSSIDWLIEHFQSLVLNALAVERFASH</sequence>
<dbReference type="InterPro" id="IPR041490">
    <property type="entry name" value="KstR2_TetR_C"/>
</dbReference>
<evidence type="ECO:0000256" key="3">
    <source>
        <dbReference type="ARBA" id="ARBA00023163"/>
    </source>
</evidence>
<dbReference type="RefSeq" id="WP_318645424.1">
    <property type="nucleotide sequence ID" value="NZ_CP137892.1"/>
</dbReference>
<keyword evidence="2 4" id="KW-0238">DNA-binding</keyword>
<dbReference type="EMBL" id="CP137892">
    <property type="protein sequence ID" value="WPC06243.1"/>
    <property type="molecule type" value="Genomic_DNA"/>
</dbReference>
<dbReference type="PRINTS" id="PR00455">
    <property type="entry name" value="HTHTETR"/>
</dbReference>
<dbReference type="InterPro" id="IPR023772">
    <property type="entry name" value="DNA-bd_HTH_TetR-type_CS"/>
</dbReference>
<keyword evidence="3" id="KW-0804">Transcription</keyword>
<dbReference type="Pfam" id="PF17932">
    <property type="entry name" value="TetR_C_24"/>
    <property type="match status" value="1"/>
</dbReference>
<evidence type="ECO:0000256" key="2">
    <source>
        <dbReference type="ARBA" id="ARBA00023125"/>
    </source>
</evidence>
<dbReference type="InterPro" id="IPR050109">
    <property type="entry name" value="HTH-type_TetR-like_transc_reg"/>
</dbReference>
<evidence type="ECO:0000313" key="6">
    <source>
        <dbReference type="EMBL" id="WPC06243.1"/>
    </source>
</evidence>
<evidence type="ECO:0000256" key="1">
    <source>
        <dbReference type="ARBA" id="ARBA00023015"/>
    </source>
</evidence>
<accession>A0ABZ0PYF2</accession>
<dbReference type="Gene3D" id="1.10.357.10">
    <property type="entry name" value="Tetracycline Repressor, domain 2"/>
    <property type="match status" value="1"/>
</dbReference>
<organism evidence="6 7">
    <name type="scientific">Pseudomonas benzenivorans</name>
    <dbReference type="NCBI Taxonomy" id="556533"/>
    <lineage>
        <taxon>Bacteria</taxon>
        <taxon>Pseudomonadati</taxon>
        <taxon>Pseudomonadota</taxon>
        <taxon>Gammaproteobacteria</taxon>
        <taxon>Pseudomonadales</taxon>
        <taxon>Pseudomonadaceae</taxon>
        <taxon>Pseudomonas</taxon>
    </lineage>
</organism>
<dbReference type="SUPFAM" id="SSF46689">
    <property type="entry name" value="Homeodomain-like"/>
    <property type="match status" value="1"/>
</dbReference>
<dbReference type="PROSITE" id="PS01081">
    <property type="entry name" value="HTH_TETR_1"/>
    <property type="match status" value="1"/>
</dbReference>
<feature type="DNA-binding region" description="H-T-H motif" evidence="4">
    <location>
        <begin position="44"/>
        <end position="63"/>
    </location>
</feature>
<name>A0ABZ0PYF2_9PSED</name>
<dbReference type="PANTHER" id="PTHR30055:SF240">
    <property type="entry name" value="HTH-TYPE TRANSCRIPTIONAL REGULATOR ACRR"/>
    <property type="match status" value="1"/>
</dbReference>
<evidence type="ECO:0000256" key="4">
    <source>
        <dbReference type="PROSITE-ProRule" id="PRU00335"/>
    </source>
</evidence>
<evidence type="ECO:0000313" key="7">
    <source>
        <dbReference type="Proteomes" id="UP001305928"/>
    </source>
</evidence>
<dbReference type="InterPro" id="IPR009057">
    <property type="entry name" value="Homeodomain-like_sf"/>
</dbReference>
<evidence type="ECO:0000259" key="5">
    <source>
        <dbReference type="PROSITE" id="PS50977"/>
    </source>
</evidence>
<dbReference type="InterPro" id="IPR036271">
    <property type="entry name" value="Tet_transcr_reg_TetR-rel_C_sf"/>
</dbReference>
<proteinExistence type="predicted"/>
<dbReference type="Proteomes" id="UP001305928">
    <property type="component" value="Chromosome"/>
</dbReference>
<dbReference type="InterPro" id="IPR001647">
    <property type="entry name" value="HTH_TetR"/>
</dbReference>
<keyword evidence="7" id="KW-1185">Reference proteome</keyword>
<gene>
    <name evidence="6" type="ORF">SBP02_05680</name>
</gene>
<dbReference type="PANTHER" id="PTHR30055">
    <property type="entry name" value="HTH-TYPE TRANSCRIPTIONAL REGULATOR RUTR"/>
    <property type="match status" value="1"/>
</dbReference>
<feature type="domain" description="HTH tetR-type" evidence="5">
    <location>
        <begin position="21"/>
        <end position="81"/>
    </location>
</feature>
<dbReference type="Pfam" id="PF00440">
    <property type="entry name" value="TetR_N"/>
    <property type="match status" value="1"/>
</dbReference>
<dbReference type="PROSITE" id="PS50977">
    <property type="entry name" value="HTH_TETR_2"/>
    <property type="match status" value="1"/>
</dbReference>
<protein>
    <submittedName>
        <fullName evidence="6">TetR/AcrR family transcriptional regulator</fullName>
    </submittedName>
</protein>
<reference evidence="6 7" key="1">
    <citation type="submission" date="2023-11" db="EMBL/GenBank/DDBJ databases">
        <title>Complete genome of Pseudomonas benzenivorans BA3361.</title>
        <authorList>
            <person name="Shin S.Y."/>
            <person name="Song J."/>
            <person name="Kang H."/>
        </authorList>
    </citation>
    <scope>NUCLEOTIDE SEQUENCE [LARGE SCALE GENOMIC DNA]</scope>
    <source>
        <strain evidence="6 7">HNIBRBA3361</strain>
    </source>
</reference>
<keyword evidence="1" id="KW-0805">Transcription regulation</keyword>
<dbReference type="SUPFAM" id="SSF48498">
    <property type="entry name" value="Tetracyclin repressor-like, C-terminal domain"/>
    <property type="match status" value="1"/>
</dbReference>